<dbReference type="SMART" id="SM00450">
    <property type="entry name" value="RHOD"/>
    <property type="match status" value="1"/>
</dbReference>
<dbReference type="CDD" id="cd00158">
    <property type="entry name" value="RHOD"/>
    <property type="match status" value="1"/>
</dbReference>
<dbReference type="Gene3D" id="3.40.250.10">
    <property type="entry name" value="Rhodanese-like domain"/>
    <property type="match status" value="1"/>
</dbReference>
<evidence type="ECO:0000259" key="1">
    <source>
        <dbReference type="PROSITE" id="PS50206"/>
    </source>
</evidence>
<keyword evidence="3" id="KW-1185">Reference proteome</keyword>
<dbReference type="InterPro" id="IPR001763">
    <property type="entry name" value="Rhodanese-like_dom"/>
</dbReference>
<proteinExistence type="predicted"/>
<gene>
    <name evidence="2" type="ORF">FYJ83_09150</name>
</gene>
<dbReference type="Proteomes" id="UP000469523">
    <property type="component" value="Unassembled WGS sequence"/>
</dbReference>
<comment type="caution">
    <text evidence="2">The sequence shown here is derived from an EMBL/GenBank/DDBJ whole genome shotgun (WGS) entry which is preliminary data.</text>
</comment>
<sequence length="175" mass="18847">MDKKYFGGIDIMKNKSLKLMSVLLILSLLLVACGQKAEQGNAEANPMQYVAKEDLKTSIESDAGEYIILDVRKVEDFNTSHIVGSISGDVDAANKGGDDAKGTENLKVALKEATGNELGNSDSKYALVCYSGKSYAQKATDLMLEMGISADQIYTLEGGMKAWEEGGDDYKGLLE</sequence>
<accession>A0A6N7Y0U5</accession>
<organism evidence="2 3">
    <name type="scientific">Tissierella pigra</name>
    <dbReference type="NCBI Taxonomy" id="2607614"/>
    <lineage>
        <taxon>Bacteria</taxon>
        <taxon>Bacillati</taxon>
        <taxon>Bacillota</taxon>
        <taxon>Tissierellia</taxon>
        <taxon>Tissierellales</taxon>
        <taxon>Tissierellaceae</taxon>
        <taxon>Tissierella</taxon>
    </lineage>
</organism>
<dbReference type="AlphaFoldDB" id="A0A6N7Y0U5"/>
<dbReference type="SUPFAM" id="SSF52821">
    <property type="entry name" value="Rhodanese/Cell cycle control phosphatase"/>
    <property type="match status" value="1"/>
</dbReference>
<dbReference type="PROSITE" id="PS50206">
    <property type="entry name" value="RHODANESE_3"/>
    <property type="match status" value="1"/>
</dbReference>
<dbReference type="Pfam" id="PF00581">
    <property type="entry name" value="Rhodanese"/>
    <property type="match status" value="1"/>
</dbReference>
<feature type="domain" description="Rhodanese" evidence="1">
    <location>
        <begin position="62"/>
        <end position="172"/>
    </location>
</feature>
<evidence type="ECO:0000313" key="3">
    <source>
        <dbReference type="Proteomes" id="UP000469523"/>
    </source>
</evidence>
<dbReference type="InterPro" id="IPR036873">
    <property type="entry name" value="Rhodanese-like_dom_sf"/>
</dbReference>
<name>A0A6N7Y0U5_9FIRM</name>
<dbReference type="EMBL" id="VUNQ01000017">
    <property type="protein sequence ID" value="MSU01630.1"/>
    <property type="molecule type" value="Genomic_DNA"/>
</dbReference>
<protein>
    <recommendedName>
        <fullName evidence="1">Rhodanese domain-containing protein</fullName>
    </recommendedName>
</protein>
<dbReference type="PROSITE" id="PS51257">
    <property type="entry name" value="PROKAR_LIPOPROTEIN"/>
    <property type="match status" value="1"/>
</dbReference>
<evidence type="ECO:0000313" key="2">
    <source>
        <dbReference type="EMBL" id="MSU01630.1"/>
    </source>
</evidence>
<reference evidence="2 3" key="1">
    <citation type="submission" date="2019-09" db="EMBL/GenBank/DDBJ databases">
        <title>In-depth cultivation of the pig gut microbiome towards novel bacterial diversity and tailored functional studies.</title>
        <authorList>
            <person name="Wylensek D."/>
            <person name="Hitch T.C.A."/>
            <person name="Clavel T."/>
        </authorList>
    </citation>
    <scope>NUCLEOTIDE SEQUENCE [LARGE SCALE GENOMIC DNA]</scope>
    <source>
        <strain evidence="2 3">WCA3-693-APC-4?</strain>
    </source>
</reference>